<evidence type="ECO:0000256" key="3">
    <source>
        <dbReference type="ARBA" id="ARBA00022741"/>
    </source>
</evidence>
<dbReference type="PANTHER" id="PTHR35795:SF1">
    <property type="entry name" value="BIS(5'-NUCLEOSYL)-TETRAPHOSPHATASE, SYMMETRICAL"/>
    <property type="match status" value="1"/>
</dbReference>
<dbReference type="CDD" id="cd00077">
    <property type="entry name" value="HDc"/>
    <property type="match status" value="1"/>
</dbReference>
<dbReference type="GO" id="GO:0000166">
    <property type="term" value="F:nucleotide binding"/>
    <property type="evidence" value="ECO:0007669"/>
    <property type="project" value="UniProtKB-KW"/>
</dbReference>
<accession>A0A382RHJ2</accession>
<keyword evidence="2" id="KW-0479">Metal-binding</keyword>
<evidence type="ECO:0000256" key="2">
    <source>
        <dbReference type="ARBA" id="ARBA00022723"/>
    </source>
</evidence>
<dbReference type="PANTHER" id="PTHR35795">
    <property type="entry name" value="SLR1885 PROTEIN"/>
    <property type="match status" value="1"/>
</dbReference>
<name>A0A382RHJ2_9ZZZZ</name>
<dbReference type="Gene3D" id="1.10.3210.10">
    <property type="entry name" value="Hypothetical protein af1432"/>
    <property type="match status" value="1"/>
</dbReference>
<sequence>MDQFIGTSSGNAKLDQHLGRLPLGLVKHLLRAYNKAIELATLHDVDTKKAGLAALCHDIARSIKGDELHRLASRYGLQIHPIEDIHRVLLHGPVGAEMLSDCFGIDDGEVLEAVRWHTTFNCGLSSIAKVTYLADKLDRNKAHRFSDMTGKNLLAKTDMDRAILAFLEEEISSILSSGKEVHPAAIQGRDTIRELIY</sequence>
<dbReference type="EMBL" id="UINC01121782">
    <property type="protein sequence ID" value="SVC97184.1"/>
    <property type="molecule type" value="Genomic_DNA"/>
</dbReference>
<dbReference type="EC" id="3.6.1.41" evidence="1"/>
<feature type="domain" description="HD/PDEase" evidence="7">
    <location>
        <begin position="21"/>
        <end position="149"/>
    </location>
</feature>
<evidence type="ECO:0000256" key="5">
    <source>
        <dbReference type="ARBA" id="ARBA00023004"/>
    </source>
</evidence>
<dbReference type="Pfam" id="PF01966">
    <property type="entry name" value="HD"/>
    <property type="match status" value="1"/>
</dbReference>
<keyword evidence="5" id="KW-0408">Iron</keyword>
<dbReference type="InterPro" id="IPR006674">
    <property type="entry name" value="HD_domain"/>
</dbReference>
<evidence type="ECO:0000256" key="6">
    <source>
        <dbReference type="ARBA" id="ARBA00049417"/>
    </source>
</evidence>
<evidence type="ECO:0000256" key="4">
    <source>
        <dbReference type="ARBA" id="ARBA00022801"/>
    </source>
</evidence>
<evidence type="ECO:0000259" key="7">
    <source>
        <dbReference type="SMART" id="SM00471"/>
    </source>
</evidence>
<dbReference type="SMART" id="SM00471">
    <property type="entry name" value="HDc"/>
    <property type="match status" value="1"/>
</dbReference>
<organism evidence="8">
    <name type="scientific">marine metagenome</name>
    <dbReference type="NCBI Taxonomy" id="408172"/>
    <lineage>
        <taxon>unclassified sequences</taxon>
        <taxon>metagenomes</taxon>
        <taxon>ecological metagenomes</taxon>
    </lineage>
</organism>
<dbReference type="AlphaFoldDB" id="A0A382RHJ2"/>
<evidence type="ECO:0000313" key="8">
    <source>
        <dbReference type="EMBL" id="SVC97184.1"/>
    </source>
</evidence>
<dbReference type="InterPro" id="IPR051094">
    <property type="entry name" value="Diverse_Catalytic_Enzymes"/>
</dbReference>
<dbReference type="InterPro" id="IPR003607">
    <property type="entry name" value="HD/PDEase_dom"/>
</dbReference>
<dbReference type="GO" id="GO:0008803">
    <property type="term" value="F:bis(5'-nucleosyl)-tetraphosphatase (symmetrical) activity"/>
    <property type="evidence" value="ECO:0007669"/>
    <property type="project" value="UniProtKB-EC"/>
</dbReference>
<dbReference type="GO" id="GO:0046872">
    <property type="term" value="F:metal ion binding"/>
    <property type="evidence" value="ECO:0007669"/>
    <property type="project" value="UniProtKB-KW"/>
</dbReference>
<dbReference type="NCBIfam" id="TIGR00488">
    <property type="entry name" value="bis(5'-nucleosyl)-tetraphosphatase (symmetrical) YqeK"/>
    <property type="match status" value="1"/>
</dbReference>
<keyword evidence="3" id="KW-0547">Nucleotide-binding</keyword>
<gene>
    <name evidence="8" type="ORF">METZ01_LOCUS350038</name>
</gene>
<reference evidence="8" key="1">
    <citation type="submission" date="2018-05" db="EMBL/GenBank/DDBJ databases">
        <authorList>
            <person name="Lanie J.A."/>
            <person name="Ng W.-L."/>
            <person name="Kazmierczak K.M."/>
            <person name="Andrzejewski T.M."/>
            <person name="Davidsen T.M."/>
            <person name="Wayne K.J."/>
            <person name="Tettelin H."/>
            <person name="Glass J.I."/>
            <person name="Rusch D."/>
            <person name="Podicherti R."/>
            <person name="Tsui H.-C.T."/>
            <person name="Winkler M.E."/>
        </authorList>
    </citation>
    <scope>NUCLEOTIDE SEQUENCE</scope>
</reference>
<evidence type="ECO:0000256" key="1">
    <source>
        <dbReference type="ARBA" id="ARBA00012506"/>
    </source>
</evidence>
<comment type="catalytic activity">
    <reaction evidence="6">
        <text>P(1),P(4)-bis(5'-adenosyl) tetraphosphate + H2O = 2 ADP + 2 H(+)</text>
        <dbReference type="Rhea" id="RHEA:24252"/>
        <dbReference type="ChEBI" id="CHEBI:15377"/>
        <dbReference type="ChEBI" id="CHEBI:15378"/>
        <dbReference type="ChEBI" id="CHEBI:58141"/>
        <dbReference type="ChEBI" id="CHEBI:456216"/>
        <dbReference type="EC" id="3.6.1.41"/>
    </reaction>
</comment>
<dbReference type="SUPFAM" id="SSF109604">
    <property type="entry name" value="HD-domain/PDEase-like"/>
    <property type="match status" value="1"/>
</dbReference>
<protein>
    <recommendedName>
        <fullName evidence="1">bis(5'-nucleosyl)-tetraphosphatase (symmetrical)</fullName>
        <ecNumber evidence="1">3.6.1.41</ecNumber>
    </recommendedName>
</protein>
<keyword evidence="4" id="KW-0378">Hydrolase</keyword>
<dbReference type="InterPro" id="IPR005249">
    <property type="entry name" value="YqeK"/>
</dbReference>
<proteinExistence type="predicted"/>